<feature type="transmembrane region" description="Helical" evidence="1">
    <location>
        <begin position="20"/>
        <end position="42"/>
    </location>
</feature>
<protein>
    <submittedName>
        <fullName evidence="2">Uncharacterized protein</fullName>
    </submittedName>
</protein>
<name>A0A0E9XBX0_ANGAN</name>
<evidence type="ECO:0000313" key="2">
    <source>
        <dbReference type="EMBL" id="JAI00155.1"/>
    </source>
</evidence>
<organism evidence="2">
    <name type="scientific">Anguilla anguilla</name>
    <name type="common">European freshwater eel</name>
    <name type="synonym">Muraena anguilla</name>
    <dbReference type="NCBI Taxonomy" id="7936"/>
    <lineage>
        <taxon>Eukaryota</taxon>
        <taxon>Metazoa</taxon>
        <taxon>Chordata</taxon>
        <taxon>Craniata</taxon>
        <taxon>Vertebrata</taxon>
        <taxon>Euteleostomi</taxon>
        <taxon>Actinopterygii</taxon>
        <taxon>Neopterygii</taxon>
        <taxon>Teleostei</taxon>
        <taxon>Anguilliformes</taxon>
        <taxon>Anguillidae</taxon>
        <taxon>Anguilla</taxon>
    </lineage>
</organism>
<reference evidence="2" key="1">
    <citation type="submission" date="2014-11" db="EMBL/GenBank/DDBJ databases">
        <authorList>
            <person name="Amaro Gonzalez C."/>
        </authorList>
    </citation>
    <scope>NUCLEOTIDE SEQUENCE</scope>
</reference>
<sequence>MAFKLTARLSDPHEEPVLTLTGLLFYFLFFVSFFVFLPFFFYF</sequence>
<proteinExistence type="predicted"/>
<keyword evidence="1" id="KW-1133">Transmembrane helix</keyword>
<reference evidence="2" key="2">
    <citation type="journal article" date="2015" name="Fish Shellfish Immunol.">
        <title>Early steps in the European eel (Anguilla anguilla)-Vibrio vulnificus interaction in the gills: Role of the RtxA13 toxin.</title>
        <authorList>
            <person name="Callol A."/>
            <person name="Pajuelo D."/>
            <person name="Ebbesson L."/>
            <person name="Teles M."/>
            <person name="MacKenzie S."/>
            <person name="Amaro C."/>
        </authorList>
    </citation>
    <scope>NUCLEOTIDE SEQUENCE</scope>
</reference>
<dbReference type="EMBL" id="GBXM01008423">
    <property type="protein sequence ID" value="JAI00155.1"/>
    <property type="molecule type" value="Transcribed_RNA"/>
</dbReference>
<keyword evidence="1" id="KW-0472">Membrane</keyword>
<accession>A0A0E9XBX0</accession>
<dbReference type="AlphaFoldDB" id="A0A0E9XBX0"/>
<keyword evidence="1" id="KW-0812">Transmembrane</keyword>
<evidence type="ECO:0000256" key="1">
    <source>
        <dbReference type="SAM" id="Phobius"/>
    </source>
</evidence>